<evidence type="ECO:0000259" key="1">
    <source>
        <dbReference type="SMART" id="SM01321"/>
    </source>
</evidence>
<dbReference type="SUPFAM" id="SSF143422">
    <property type="entry name" value="Transposase IS200-like"/>
    <property type="match status" value="1"/>
</dbReference>
<dbReference type="GO" id="GO:0006313">
    <property type="term" value="P:DNA transposition"/>
    <property type="evidence" value="ECO:0007669"/>
    <property type="project" value="InterPro"/>
</dbReference>
<sequence length="221" mass="26387">MTSKNRIKIYVENGYYHVYNRGVEKRDIFIDDQDYRVFLYLLKFYLSPNQNAPHPLLEVADAMPVRPRTLAHLGSKLNLLAYCLMPNHFHLLINQSTIDAMTKLMRRLLTTYVMYFNRRYKRVGYLFQGRYKAALIDTNEYILYLSRYIHLNPVEFVTGTDLVSYAYSSYPYYLGLKHTTWIHPELILNLLQEQTKEKYQNFVEGQKQDDREILGKLVFEE</sequence>
<feature type="domain" description="Transposase IS200-like" evidence="1">
    <location>
        <begin position="11"/>
        <end position="152"/>
    </location>
</feature>
<evidence type="ECO:0000313" key="3">
    <source>
        <dbReference type="Proteomes" id="UP000177324"/>
    </source>
</evidence>
<dbReference type="InterPro" id="IPR036515">
    <property type="entry name" value="Transposase_17_sf"/>
</dbReference>
<comment type="caution">
    <text evidence="2">The sequence shown here is derived from an EMBL/GenBank/DDBJ whole genome shotgun (WGS) entry which is preliminary data.</text>
</comment>
<dbReference type="AlphaFoldDB" id="A0A1G1VJL3"/>
<dbReference type="GO" id="GO:0003677">
    <property type="term" value="F:DNA binding"/>
    <property type="evidence" value="ECO:0007669"/>
    <property type="project" value="InterPro"/>
</dbReference>
<dbReference type="EMBL" id="MHCH01000065">
    <property type="protein sequence ID" value="OGY15526.1"/>
    <property type="molecule type" value="Genomic_DNA"/>
</dbReference>
<protein>
    <recommendedName>
        <fullName evidence="1">Transposase IS200-like domain-containing protein</fullName>
    </recommendedName>
</protein>
<accession>A0A1G1VJL3</accession>
<dbReference type="SMART" id="SM01321">
    <property type="entry name" value="Y1_Tnp"/>
    <property type="match status" value="1"/>
</dbReference>
<dbReference type="GO" id="GO:0004803">
    <property type="term" value="F:transposase activity"/>
    <property type="evidence" value="ECO:0007669"/>
    <property type="project" value="InterPro"/>
</dbReference>
<dbReference type="Proteomes" id="UP000177324">
    <property type="component" value="Unassembled WGS sequence"/>
</dbReference>
<organism evidence="2 3">
    <name type="scientific">Candidatus Chisholmbacteria bacterium RIFCSPHIGHO2_01_FULL_48_12</name>
    <dbReference type="NCBI Taxonomy" id="1797589"/>
    <lineage>
        <taxon>Bacteria</taxon>
        <taxon>Candidatus Chisholmiibacteriota</taxon>
    </lineage>
</organism>
<dbReference type="Pfam" id="PF01797">
    <property type="entry name" value="Y1_Tnp"/>
    <property type="match status" value="1"/>
</dbReference>
<name>A0A1G1VJL3_9BACT</name>
<dbReference type="PANTHER" id="PTHR34322:SF2">
    <property type="entry name" value="TRANSPOSASE IS200-LIKE DOMAIN-CONTAINING PROTEIN"/>
    <property type="match status" value="1"/>
</dbReference>
<dbReference type="Gene3D" id="3.30.70.1290">
    <property type="entry name" value="Transposase IS200-like"/>
    <property type="match status" value="1"/>
</dbReference>
<proteinExistence type="predicted"/>
<dbReference type="PANTHER" id="PTHR34322">
    <property type="entry name" value="TRANSPOSASE, Y1_TNP DOMAIN-CONTAINING"/>
    <property type="match status" value="1"/>
</dbReference>
<dbReference type="InterPro" id="IPR002686">
    <property type="entry name" value="Transposase_17"/>
</dbReference>
<dbReference type="STRING" id="1797589.A2784_02350"/>
<gene>
    <name evidence="2" type="ORF">A2784_02350</name>
</gene>
<evidence type="ECO:0000313" key="2">
    <source>
        <dbReference type="EMBL" id="OGY15526.1"/>
    </source>
</evidence>
<reference evidence="2 3" key="1">
    <citation type="journal article" date="2016" name="Nat. Commun.">
        <title>Thousands of microbial genomes shed light on interconnected biogeochemical processes in an aquifer system.</title>
        <authorList>
            <person name="Anantharaman K."/>
            <person name="Brown C.T."/>
            <person name="Hug L.A."/>
            <person name="Sharon I."/>
            <person name="Castelle C.J."/>
            <person name="Probst A.J."/>
            <person name="Thomas B.C."/>
            <person name="Singh A."/>
            <person name="Wilkins M.J."/>
            <person name="Karaoz U."/>
            <person name="Brodie E.L."/>
            <person name="Williams K.H."/>
            <person name="Hubbard S.S."/>
            <person name="Banfield J.F."/>
        </authorList>
    </citation>
    <scope>NUCLEOTIDE SEQUENCE [LARGE SCALE GENOMIC DNA]</scope>
</reference>